<sequence length="138" mass="16510">MIPRSSRRRCRKRTCQQRAASSLLAERRRRHLRGLVCHVGRMSPLDLSRMHYVASLRGPRFASKQQVHLLHLGRDYPKGYDYFRSRLKAAFLKNRDVKDPEQLTMLLARGQYIIKELEALYMLKKYRTLKKRYYTDTP</sequence>
<evidence type="ECO:0000313" key="1">
    <source>
        <dbReference type="EMBL" id="KAH6937085.1"/>
    </source>
</evidence>
<organism evidence="1 2">
    <name type="scientific">Hyalomma asiaticum</name>
    <name type="common">Tick</name>
    <dbReference type="NCBI Taxonomy" id="266040"/>
    <lineage>
        <taxon>Eukaryota</taxon>
        <taxon>Metazoa</taxon>
        <taxon>Ecdysozoa</taxon>
        <taxon>Arthropoda</taxon>
        <taxon>Chelicerata</taxon>
        <taxon>Arachnida</taxon>
        <taxon>Acari</taxon>
        <taxon>Parasitiformes</taxon>
        <taxon>Ixodida</taxon>
        <taxon>Ixodoidea</taxon>
        <taxon>Ixodidae</taxon>
        <taxon>Hyalomminae</taxon>
        <taxon>Hyalomma</taxon>
    </lineage>
</organism>
<keyword evidence="2" id="KW-1185">Reference proteome</keyword>
<dbReference type="EMBL" id="CM023483">
    <property type="protein sequence ID" value="KAH6937085.1"/>
    <property type="molecule type" value="Genomic_DNA"/>
</dbReference>
<evidence type="ECO:0000313" key="2">
    <source>
        <dbReference type="Proteomes" id="UP000821845"/>
    </source>
</evidence>
<comment type="caution">
    <text evidence="1">The sequence shown here is derived from an EMBL/GenBank/DDBJ whole genome shotgun (WGS) entry which is preliminary data.</text>
</comment>
<gene>
    <name evidence="1" type="ORF">HPB50_025521</name>
</gene>
<proteinExistence type="predicted"/>
<protein>
    <submittedName>
        <fullName evidence="1">Uncharacterized protein</fullName>
    </submittedName>
</protein>
<accession>A0ACB7SR43</accession>
<name>A0ACB7SR43_HYAAI</name>
<reference evidence="1" key="1">
    <citation type="submission" date="2020-05" db="EMBL/GenBank/DDBJ databases">
        <title>Large-scale comparative analyses of tick genomes elucidate their genetic diversity and vector capacities.</title>
        <authorList>
            <person name="Jia N."/>
            <person name="Wang J."/>
            <person name="Shi W."/>
            <person name="Du L."/>
            <person name="Sun Y."/>
            <person name="Zhan W."/>
            <person name="Jiang J."/>
            <person name="Wang Q."/>
            <person name="Zhang B."/>
            <person name="Ji P."/>
            <person name="Sakyi L.B."/>
            <person name="Cui X."/>
            <person name="Yuan T."/>
            <person name="Jiang B."/>
            <person name="Yang W."/>
            <person name="Lam T.T.-Y."/>
            <person name="Chang Q."/>
            <person name="Ding S."/>
            <person name="Wang X."/>
            <person name="Zhu J."/>
            <person name="Ruan X."/>
            <person name="Zhao L."/>
            <person name="Wei J."/>
            <person name="Que T."/>
            <person name="Du C."/>
            <person name="Cheng J."/>
            <person name="Dai P."/>
            <person name="Han X."/>
            <person name="Huang E."/>
            <person name="Gao Y."/>
            <person name="Liu J."/>
            <person name="Shao H."/>
            <person name="Ye R."/>
            <person name="Li L."/>
            <person name="Wei W."/>
            <person name="Wang X."/>
            <person name="Wang C."/>
            <person name="Yang T."/>
            <person name="Huo Q."/>
            <person name="Li W."/>
            <person name="Guo W."/>
            <person name="Chen H."/>
            <person name="Zhou L."/>
            <person name="Ni X."/>
            <person name="Tian J."/>
            <person name="Zhou Y."/>
            <person name="Sheng Y."/>
            <person name="Liu T."/>
            <person name="Pan Y."/>
            <person name="Xia L."/>
            <person name="Li J."/>
            <person name="Zhao F."/>
            <person name="Cao W."/>
        </authorList>
    </citation>
    <scope>NUCLEOTIDE SEQUENCE</scope>
    <source>
        <strain evidence="1">Hyas-2018</strain>
    </source>
</reference>
<dbReference type="Proteomes" id="UP000821845">
    <property type="component" value="Chromosome 3"/>
</dbReference>